<accession>A0A1N6IJL7</accession>
<dbReference type="GO" id="GO:0044780">
    <property type="term" value="P:bacterial-type flagellum assembly"/>
    <property type="evidence" value="ECO:0007669"/>
    <property type="project" value="InterPro"/>
</dbReference>
<dbReference type="EMBL" id="FSRL01000002">
    <property type="protein sequence ID" value="SIO32191.1"/>
    <property type="molecule type" value="Genomic_DNA"/>
</dbReference>
<evidence type="ECO:0000313" key="10">
    <source>
        <dbReference type="EMBL" id="SIO32191.1"/>
    </source>
</evidence>
<proteinExistence type="inferred from homology"/>
<dbReference type="GO" id="GO:0005198">
    <property type="term" value="F:structural molecule activity"/>
    <property type="evidence" value="ECO:0007669"/>
    <property type="project" value="InterPro"/>
</dbReference>
<protein>
    <recommendedName>
        <fullName evidence="4">Flagellar hook-associated protein 1</fullName>
    </recommendedName>
</protein>
<feature type="domain" description="Flagellar hook-associated protein FlgK helical" evidence="9">
    <location>
        <begin position="87"/>
        <end position="308"/>
    </location>
</feature>
<dbReference type="Pfam" id="PF00460">
    <property type="entry name" value="Flg_bb_rod"/>
    <property type="match status" value="1"/>
</dbReference>
<dbReference type="NCBIfam" id="TIGR02492">
    <property type="entry name" value="flgK_ends"/>
    <property type="match status" value="1"/>
</dbReference>
<dbReference type="Pfam" id="PF06429">
    <property type="entry name" value="Flg_bbr_C"/>
    <property type="match status" value="1"/>
</dbReference>
<dbReference type="GO" id="GO:0009425">
    <property type="term" value="C:bacterial-type flagellum basal body"/>
    <property type="evidence" value="ECO:0007669"/>
    <property type="project" value="UniProtKB-SubCell"/>
</dbReference>
<dbReference type="GO" id="GO:0009424">
    <property type="term" value="C:bacterial-type flagellum hook"/>
    <property type="evidence" value="ECO:0007669"/>
    <property type="project" value="InterPro"/>
</dbReference>
<evidence type="ECO:0000259" key="9">
    <source>
        <dbReference type="Pfam" id="PF22638"/>
    </source>
</evidence>
<dbReference type="OrthoDB" id="7181295at2"/>
<evidence type="ECO:0000313" key="11">
    <source>
        <dbReference type="Proteomes" id="UP000184932"/>
    </source>
</evidence>
<keyword evidence="11" id="KW-1185">Reference proteome</keyword>
<feature type="domain" description="Flagellar basal-body/hook protein C-terminal" evidence="8">
    <location>
        <begin position="444"/>
        <end position="479"/>
    </location>
</feature>
<comment type="similarity">
    <text evidence="3">Belongs to the flagella basal body rod proteins family.</text>
</comment>
<keyword evidence="10" id="KW-0969">Cilium</keyword>
<keyword evidence="5" id="KW-0964">Secreted</keyword>
<dbReference type="PANTHER" id="PTHR30033:SF1">
    <property type="entry name" value="FLAGELLAR HOOK-ASSOCIATED PROTEIN 1"/>
    <property type="match status" value="1"/>
</dbReference>
<evidence type="ECO:0000259" key="7">
    <source>
        <dbReference type="Pfam" id="PF00460"/>
    </source>
</evidence>
<dbReference type="InterPro" id="IPR053927">
    <property type="entry name" value="FlgK_helical"/>
</dbReference>
<evidence type="ECO:0000256" key="6">
    <source>
        <dbReference type="ARBA" id="ARBA00023143"/>
    </source>
</evidence>
<keyword evidence="10" id="KW-0282">Flagellum</keyword>
<evidence type="ECO:0000256" key="3">
    <source>
        <dbReference type="ARBA" id="ARBA00009677"/>
    </source>
</evidence>
<organism evidence="10 11">
    <name type="scientific">Vannielia litorea</name>
    <dbReference type="NCBI Taxonomy" id="1217970"/>
    <lineage>
        <taxon>Bacteria</taxon>
        <taxon>Pseudomonadati</taxon>
        <taxon>Pseudomonadota</taxon>
        <taxon>Alphaproteobacteria</taxon>
        <taxon>Rhodobacterales</taxon>
        <taxon>Paracoccaceae</taxon>
        <taxon>Vannielia</taxon>
    </lineage>
</organism>
<evidence type="ECO:0000259" key="8">
    <source>
        <dbReference type="Pfam" id="PF06429"/>
    </source>
</evidence>
<dbReference type="STRING" id="1217970.SAMN05444002_3975"/>
<reference evidence="11" key="1">
    <citation type="submission" date="2016-11" db="EMBL/GenBank/DDBJ databases">
        <authorList>
            <person name="Varghese N."/>
            <person name="Submissions S."/>
        </authorList>
    </citation>
    <scope>NUCLEOTIDE SEQUENCE [LARGE SCALE GENOMIC DNA]</scope>
    <source>
        <strain evidence="11">DSM 29440</strain>
    </source>
</reference>
<dbReference type="InterPro" id="IPR001444">
    <property type="entry name" value="Flag_bb_rod_N"/>
</dbReference>
<dbReference type="AlphaFoldDB" id="A0A1N6IJL7"/>
<dbReference type="GO" id="GO:0005576">
    <property type="term" value="C:extracellular region"/>
    <property type="evidence" value="ECO:0007669"/>
    <property type="project" value="UniProtKB-SubCell"/>
</dbReference>
<dbReference type="PANTHER" id="PTHR30033">
    <property type="entry name" value="FLAGELLAR HOOK-ASSOCIATED PROTEIN 1"/>
    <property type="match status" value="1"/>
</dbReference>
<keyword evidence="6" id="KW-0975">Bacterial flagellum</keyword>
<dbReference type="Pfam" id="PF22638">
    <property type="entry name" value="FlgK_D1"/>
    <property type="match status" value="1"/>
</dbReference>
<dbReference type="InterPro" id="IPR002371">
    <property type="entry name" value="FlgK"/>
</dbReference>
<name>A0A1N6IJL7_9RHOB</name>
<comment type="subcellular location">
    <subcellularLocation>
        <location evidence="1">Bacterial flagellum basal body</location>
    </subcellularLocation>
    <subcellularLocation>
        <location evidence="2">Secreted</location>
    </subcellularLocation>
</comment>
<evidence type="ECO:0000256" key="5">
    <source>
        <dbReference type="ARBA" id="ARBA00022525"/>
    </source>
</evidence>
<feature type="domain" description="Flagellar basal body rod protein N-terminal" evidence="7">
    <location>
        <begin position="8"/>
        <end position="36"/>
    </location>
</feature>
<evidence type="ECO:0000256" key="1">
    <source>
        <dbReference type="ARBA" id="ARBA00004117"/>
    </source>
</evidence>
<dbReference type="RefSeq" id="WP_074258115.1">
    <property type="nucleotide sequence ID" value="NZ_FSRL01000002.1"/>
</dbReference>
<dbReference type="InterPro" id="IPR010930">
    <property type="entry name" value="Flg_bb/hook_C_dom"/>
</dbReference>
<evidence type="ECO:0000256" key="2">
    <source>
        <dbReference type="ARBA" id="ARBA00004613"/>
    </source>
</evidence>
<keyword evidence="10" id="KW-0966">Cell projection</keyword>
<dbReference type="Proteomes" id="UP000184932">
    <property type="component" value="Unassembled WGS sequence"/>
</dbReference>
<gene>
    <name evidence="10" type="ORF">SAMN05444002_3975</name>
</gene>
<evidence type="ECO:0000256" key="4">
    <source>
        <dbReference type="ARBA" id="ARBA00016244"/>
    </source>
</evidence>
<sequence>MTLSASMSAALSGLNATRRQTDVISSNIANALTEGYGRRSVALSVRPLGGVEVGTVQRNVNERIIGDRRLAQAAAGEADTRAQALLRIEGLLGAPDEASSLTAAYARFEGALIEASSRPDVPARLDTVARAGVALADRFESISDGLQDLRLEVDQQIAREVTRLNSSLQQIAELNALIFNSGSNGQDAAALQDQRQVLIDSVSEIVPLRQVQREGGKVALFTPTGGILLEGTAATIGFTPVNLITPDMTLASGALSGLTLNGNPVRTDGDNAPFAGGTLHALFAQRDEIAVEAQAGLDMMARDLVERFQDPALDTTLAPGDAGLFTDGGAAFVSTDEEGLSARLEFNILADPDRGGDSWRLRDGLGAAVTGPVGNASLLQAVADRLNESRSSPSAAATGLSRSASGHAADFLSGLAARRQSGEVELGYQMARYDTLLGAELAGGVDTDRELQQLLIVEQAYAANAKVLQTIDEMIQRIMAI</sequence>